<evidence type="ECO:0000313" key="1">
    <source>
        <dbReference type="EMBL" id="CEK42097.1"/>
    </source>
</evidence>
<sequence length="108" mass="11806">MSQKVEQVADPADIPFGPADILFIDTADEPSQEIITRISRFQYKAKAFCFIGSPPVGANELAMTGHRVYELPASTVLVNGLRALKPHDSSIGVRWLEVVIGQTDIQPN</sequence>
<name>A0A0G4E572_PSEFS</name>
<organism evidence="1">
    <name type="scientific">Pseudomonas fluorescens (strain SBW25)</name>
    <dbReference type="NCBI Taxonomy" id="216595"/>
    <lineage>
        <taxon>Bacteria</taxon>
        <taxon>Pseudomonadati</taxon>
        <taxon>Pseudomonadota</taxon>
        <taxon>Gammaproteobacteria</taxon>
        <taxon>Pseudomonadales</taxon>
        <taxon>Pseudomonadaceae</taxon>
        <taxon>Pseudomonas</taxon>
    </lineage>
</organism>
<accession>A0A0G4E572</accession>
<reference evidence="1" key="2">
    <citation type="submission" date="2015-06" db="EMBL/GenBank/DDBJ databases">
        <title>Environmentally co-occuring mercury resistance plasmids are genetically and phenotypically diverse and confer variable context-dependent fitness effects.</title>
        <authorList>
            <person name="Hall J.P.J."/>
            <person name="Harrison E."/>
            <person name="Lilley A.K."/>
            <person name="Paterson S."/>
            <person name="Spiers A.J."/>
            <person name="Brockhurst M.A."/>
        </authorList>
    </citation>
    <scope>NUCLEOTIDE SEQUENCE [LARGE SCALE GENOMIC DNA]</scope>
    <source>
        <strain evidence="1">SBW25</strain>
        <plasmid evidence="1">pQBR57</plasmid>
    </source>
</reference>
<dbReference type="EMBL" id="LN713926">
    <property type="protein sequence ID" value="CEK42097.1"/>
    <property type="molecule type" value="Genomic_DNA"/>
</dbReference>
<geneLocation type="plasmid" evidence="1">
    <name>pQBR57</name>
</geneLocation>
<proteinExistence type="predicted"/>
<dbReference type="AlphaFoldDB" id="A0A0G4E572"/>
<dbReference type="RefSeq" id="WP_192963298.1">
    <property type="nucleotide sequence ID" value="NZ_LN713926.1"/>
</dbReference>
<gene>
    <name evidence="1" type="ORF">PQBR57_0144</name>
</gene>
<protein>
    <submittedName>
        <fullName evidence="1">Uncharacterized protein</fullName>
    </submittedName>
</protein>
<reference evidence="1" key="1">
    <citation type="submission" date="2014-12" db="EMBL/GenBank/DDBJ databases">
        <authorList>
            <person name="Hall J."/>
        </authorList>
    </citation>
    <scope>NUCLEOTIDE SEQUENCE [LARGE SCALE GENOMIC DNA]</scope>
    <source>
        <strain evidence="1">SBW25</strain>
        <plasmid evidence="1">pQBR57</plasmid>
    </source>
</reference>
<keyword evidence="1" id="KW-0614">Plasmid</keyword>